<dbReference type="EC" id="3.2.2.21" evidence="4"/>
<dbReference type="Proteomes" id="UP000195521">
    <property type="component" value="Unassembled WGS sequence"/>
</dbReference>
<evidence type="ECO:0000256" key="6">
    <source>
        <dbReference type="ARBA" id="ARBA00022801"/>
    </source>
</evidence>
<dbReference type="GO" id="GO:0003905">
    <property type="term" value="F:alkylbase DNA N-glycosylase activity"/>
    <property type="evidence" value="ECO:0007669"/>
    <property type="project" value="UniProtKB-EC"/>
</dbReference>
<proteinExistence type="inferred from homology"/>
<evidence type="ECO:0000256" key="2">
    <source>
        <dbReference type="ARBA" id="ARBA00002421"/>
    </source>
</evidence>
<accession>A0A1Y1JQT3</accession>
<dbReference type="GO" id="GO:0003677">
    <property type="term" value="F:DNA binding"/>
    <property type="evidence" value="ECO:0007669"/>
    <property type="project" value="InterPro"/>
</dbReference>
<keyword evidence="11" id="KW-1185">Reference proteome</keyword>
<gene>
    <name evidence="10" type="ORF">PGO_124120</name>
</gene>
<keyword evidence="5" id="KW-0227">DNA damage</keyword>
<keyword evidence="6" id="KW-0378">Hydrolase</keyword>
<feature type="compositionally biased region" description="Basic and acidic residues" evidence="9">
    <location>
        <begin position="27"/>
        <end position="46"/>
    </location>
</feature>
<organism evidence="10 11">
    <name type="scientific">Plasmodium gonderi</name>
    <dbReference type="NCBI Taxonomy" id="77519"/>
    <lineage>
        <taxon>Eukaryota</taxon>
        <taxon>Sar</taxon>
        <taxon>Alveolata</taxon>
        <taxon>Apicomplexa</taxon>
        <taxon>Aconoidasida</taxon>
        <taxon>Haemosporida</taxon>
        <taxon>Plasmodiidae</taxon>
        <taxon>Plasmodium</taxon>
        <taxon>Plasmodium (Plasmodium)</taxon>
    </lineage>
</organism>
<comment type="catalytic activity">
    <reaction evidence="1">
        <text>Hydrolysis of alkylated DNA, releasing 3-methyladenine, 3-methylguanine, 7-methylguanine and 7-methyladenine.</text>
        <dbReference type="EC" id="3.2.2.21"/>
    </reaction>
</comment>
<evidence type="ECO:0000256" key="5">
    <source>
        <dbReference type="ARBA" id="ARBA00022763"/>
    </source>
</evidence>
<evidence type="ECO:0000256" key="8">
    <source>
        <dbReference type="ARBA" id="ARBA00033426"/>
    </source>
</evidence>
<dbReference type="GeneID" id="39749151"/>
<evidence type="ECO:0000256" key="7">
    <source>
        <dbReference type="ARBA" id="ARBA00023204"/>
    </source>
</evidence>
<dbReference type="SUPFAM" id="SSF50486">
    <property type="entry name" value="FMT C-terminal domain-like"/>
    <property type="match status" value="1"/>
</dbReference>
<reference evidence="11" key="1">
    <citation type="submission" date="2017-04" db="EMBL/GenBank/DDBJ databases">
        <title>Plasmodium gonderi genome.</title>
        <authorList>
            <person name="Arisue N."/>
            <person name="Honma H."/>
            <person name="Kawai S."/>
            <person name="Tougan T."/>
            <person name="Tanabe K."/>
            <person name="Horii T."/>
        </authorList>
    </citation>
    <scope>NUCLEOTIDE SEQUENCE [LARGE SCALE GENOMIC DNA]</scope>
    <source>
        <strain evidence="11">ATCC 30045</strain>
    </source>
</reference>
<evidence type="ECO:0000256" key="4">
    <source>
        <dbReference type="ARBA" id="ARBA00012000"/>
    </source>
</evidence>
<feature type="region of interest" description="Disordered" evidence="9">
    <location>
        <begin position="27"/>
        <end position="61"/>
    </location>
</feature>
<dbReference type="RefSeq" id="XP_028545003.1">
    <property type="nucleotide sequence ID" value="XM_028689202.1"/>
</dbReference>
<dbReference type="EMBL" id="BDQF01000013">
    <property type="protein sequence ID" value="GAW82414.1"/>
    <property type="molecule type" value="Genomic_DNA"/>
</dbReference>
<name>A0A1Y1JQT3_PLAGO</name>
<keyword evidence="7" id="KW-0234">DNA repair</keyword>
<evidence type="ECO:0000313" key="10">
    <source>
        <dbReference type="EMBL" id="GAW82414.1"/>
    </source>
</evidence>
<dbReference type="Pfam" id="PF02245">
    <property type="entry name" value="Pur_DNA_glyco"/>
    <property type="match status" value="1"/>
</dbReference>
<dbReference type="PANTHER" id="PTHR10429">
    <property type="entry name" value="DNA-3-METHYLADENINE GLYCOSYLASE"/>
    <property type="match status" value="1"/>
</dbReference>
<evidence type="ECO:0000256" key="3">
    <source>
        <dbReference type="ARBA" id="ARBA00009232"/>
    </source>
</evidence>
<dbReference type="InterPro" id="IPR003180">
    <property type="entry name" value="MPG"/>
</dbReference>
<dbReference type="InterPro" id="IPR011034">
    <property type="entry name" value="Formyl_transferase-like_C_sf"/>
</dbReference>
<evidence type="ECO:0000256" key="9">
    <source>
        <dbReference type="SAM" id="MobiDB-lite"/>
    </source>
</evidence>
<comment type="caution">
    <text evidence="10">The sequence shown here is derived from an EMBL/GenBank/DDBJ whole genome shotgun (WGS) entry which is preliminary data.</text>
</comment>
<evidence type="ECO:0000313" key="11">
    <source>
        <dbReference type="Proteomes" id="UP000195521"/>
    </source>
</evidence>
<evidence type="ECO:0000256" key="1">
    <source>
        <dbReference type="ARBA" id="ARBA00000086"/>
    </source>
</evidence>
<dbReference type="Gene3D" id="3.10.300.10">
    <property type="entry name" value="Methylpurine-DNA glycosylase (MPG)"/>
    <property type="match status" value="1"/>
</dbReference>
<dbReference type="OrthoDB" id="6353017at2759"/>
<dbReference type="GO" id="GO:0006284">
    <property type="term" value="P:base-excision repair"/>
    <property type="evidence" value="ECO:0007669"/>
    <property type="project" value="InterPro"/>
</dbReference>
<comment type="similarity">
    <text evidence="3">Belongs to the DNA glycosylase MPG family.</text>
</comment>
<dbReference type="OMA" id="GHILWVY"/>
<dbReference type="AlphaFoldDB" id="A0A1Y1JQT3"/>
<dbReference type="InterPro" id="IPR036995">
    <property type="entry name" value="MPG_sf"/>
</dbReference>
<protein>
    <recommendedName>
        <fullName evidence="4">DNA-3-methyladenine glycosylase II</fullName>
        <ecNumber evidence="4">3.2.2.21</ecNumber>
    </recommendedName>
    <alternativeName>
        <fullName evidence="8">3-methyladenine DNA glycosidase</fullName>
    </alternativeName>
</protein>
<dbReference type="PANTHER" id="PTHR10429:SF0">
    <property type="entry name" value="DNA-3-METHYLADENINE GLYCOSYLASE"/>
    <property type="match status" value="1"/>
</dbReference>
<feature type="region of interest" description="Disordered" evidence="9">
    <location>
        <begin position="363"/>
        <end position="398"/>
    </location>
</feature>
<comment type="function">
    <text evidence="2">Hydrolysis of the deoxyribose N-glycosidic bond to excise 3-methyladenine, and 7-methylguanine from the damaged DNA polymer formed by alkylation lesions.</text>
</comment>
<dbReference type="HAMAP" id="MF_00527">
    <property type="entry name" value="3MGH"/>
    <property type="match status" value="1"/>
</dbReference>
<sequence>MQNEGKGRKRKNVSLIVTSPHEVLQRKDEKIFNPSGKEENNEKVMEKNPPSFPQKKSRIDKEEKKKDSNFLVNISYVYLLIKYFFDNNNVTILNESFYLQENVLTITESLIGHILWVYDKKKKILYGSRITELEAYNGIKDKASHAYNNKKTNRNKTMFQKGGISYVYLCYGIHNCLNIVTNYENIPDAILVRALEPIYNIEHFLFNRYETSPHSSLLKKSVSLRKGACITRADRAQEEEKADTSTIEGANTIGADTIRDDTVQGAHVRTRRRGKNMQHRNNFMNEEKKQNAIDKLKEKFKTINKKKLEKVCSGPGCVTKCLGITREDDKANFYVNPHFHSNTETGPSLTKGELHLDESNIREFNFPHEEDTGTETGSNYPSDDGEIKKKKKIKNNRNNVMKKSGEMEYSGIENEKINPYHYFSCNINDLQKNRFFISLCPTINEVINFYETLISKKKEKENIIRCIYSEYKLHLLNYFDHMKWNRDTIIIQRDKRIGVAYAEEAAMYDYRFLLKNHPSISVHPK</sequence>